<keyword evidence="9" id="KW-1185">Reference proteome</keyword>
<dbReference type="Proteomes" id="UP001230188">
    <property type="component" value="Unassembled WGS sequence"/>
</dbReference>
<comment type="cofactor">
    <cofactor evidence="1">
        <name>Ca(2+)</name>
        <dbReference type="ChEBI" id="CHEBI:29108"/>
    </cofactor>
</comment>
<sequence>MRLRDVVVIILDDLRPELPAYGCNHTTAPAMTKLAEESVVFRSAYAQQALCAPSRNSFLSGRSPDQTKAWQFIDHFREVGPDWTTLPGAFKRNGYDAVGAGKVFHENLPPYWDMPRSWDDRMNNTSWEEWLYPSEPTCPGNTTWCAVDSQNASDFEDTQISVRLGDLLKNATRPYFLAAGFRKPHLQWRFPKEYLSSQDPGVSPLQTAPIDAPALSFHVPYSEFSRFADVDACGGAGAMGPATPYPVECQIAWRRGYYSSVAFVDAQVGKLLDLISDDDRTIVALFGDHGWHLGDGAEWEKFTNFENSVRVPLMIRAKGLLEPATRSDPVELVDLYPTLAALAGIDISFVANETAPLAGRDLFSSSSSTTVFARSQFPRCVGGENYNDNYYVNRSYPLWYLNDCNDVPRELFTHMGYSIRNETWRFTAWFEWDGDALAPRTQVAIELYNHTDDDGTCGTGAFDVETRNIANAADPKLIRDLNASLCALFDDVCSTS</sequence>
<dbReference type="Gene3D" id="3.40.720.10">
    <property type="entry name" value="Alkaline Phosphatase, subunit A"/>
    <property type="match status" value="1"/>
</dbReference>
<organism evidence="8 9">
    <name type="scientific">Chrysophaeum taylorii</name>
    <dbReference type="NCBI Taxonomy" id="2483200"/>
    <lineage>
        <taxon>Eukaryota</taxon>
        <taxon>Sar</taxon>
        <taxon>Stramenopiles</taxon>
        <taxon>Ochrophyta</taxon>
        <taxon>Pelagophyceae</taxon>
        <taxon>Pelagomonadales</taxon>
        <taxon>Pelagomonadaceae</taxon>
        <taxon>Chrysophaeum</taxon>
    </lineage>
</organism>
<dbReference type="Pfam" id="PF00884">
    <property type="entry name" value="Sulfatase"/>
    <property type="match status" value="1"/>
</dbReference>
<dbReference type="CDD" id="cd16030">
    <property type="entry name" value="iduronate-2-sulfatase"/>
    <property type="match status" value="1"/>
</dbReference>
<dbReference type="InterPro" id="IPR017850">
    <property type="entry name" value="Alkaline_phosphatase_core_sf"/>
</dbReference>
<dbReference type="SUPFAM" id="SSF53649">
    <property type="entry name" value="Alkaline phosphatase-like"/>
    <property type="match status" value="1"/>
</dbReference>
<evidence type="ECO:0000256" key="5">
    <source>
        <dbReference type="ARBA" id="ARBA00022801"/>
    </source>
</evidence>
<feature type="domain" description="Sulfatase N-terminal" evidence="7">
    <location>
        <begin position="5"/>
        <end position="345"/>
    </location>
</feature>
<evidence type="ECO:0000256" key="3">
    <source>
        <dbReference type="ARBA" id="ARBA00022723"/>
    </source>
</evidence>
<dbReference type="AlphaFoldDB" id="A0AAD7U4E9"/>
<dbReference type="InterPro" id="IPR035874">
    <property type="entry name" value="IDS"/>
</dbReference>
<dbReference type="GO" id="GO:0004423">
    <property type="term" value="F:iduronate-2-sulfatase activity"/>
    <property type="evidence" value="ECO:0007669"/>
    <property type="project" value="InterPro"/>
</dbReference>
<gene>
    <name evidence="8" type="ORF">CTAYLR_007412</name>
</gene>
<dbReference type="InterPro" id="IPR000917">
    <property type="entry name" value="Sulfatase_N"/>
</dbReference>
<reference evidence="8" key="1">
    <citation type="submission" date="2023-01" db="EMBL/GenBank/DDBJ databases">
        <title>Metagenome sequencing of chrysophaentin producing Chrysophaeum taylorii.</title>
        <authorList>
            <person name="Davison J."/>
            <person name="Bewley C."/>
        </authorList>
    </citation>
    <scope>NUCLEOTIDE SEQUENCE</scope>
    <source>
        <strain evidence="8">NIES-1699</strain>
    </source>
</reference>
<keyword evidence="3" id="KW-0479">Metal-binding</keyword>
<name>A0AAD7U4E9_9STRA</name>
<dbReference type="PANTHER" id="PTHR45953">
    <property type="entry name" value="IDURONATE 2-SULFATASE"/>
    <property type="match status" value="1"/>
</dbReference>
<dbReference type="EMBL" id="JAQMWT010000686">
    <property type="protein sequence ID" value="KAJ8598142.1"/>
    <property type="molecule type" value="Genomic_DNA"/>
</dbReference>
<evidence type="ECO:0000259" key="7">
    <source>
        <dbReference type="Pfam" id="PF00884"/>
    </source>
</evidence>
<dbReference type="PANTHER" id="PTHR45953:SF1">
    <property type="entry name" value="IDURONATE 2-SULFATASE"/>
    <property type="match status" value="1"/>
</dbReference>
<keyword evidence="4" id="KW-0732">Signal</keyword>
<evidence type="ECO:0000256" key="4">
    <source>
        <dbReference type="ARBA" id="ARBA00022729"/>
    </source>
</evidence>
<evidence type="ECO:0000256" key="1">
    <source>
        <dbReference type="ARBA" id="ARBA00001913"/>
    </source>
</evidence>
<comment type="similarity">
    <text evidence="2">Belongs to the sulfatase family.</text>
</comment>
<evidence type="ECO:0000256" key="6">
    <source>
        <dbReference type="ARBA" id="ARBA00022837"/>
    </source>
</evidence>
<accession>A0AAD7U4E9</accession>
<evidence type="ECO:0000313" key="9">
    <source>
        <dbReference type="Proteomes" id="UP001230188"/>
    </source>
</evidence>
<keyword evidence="5" id="KW-0378">Hydrolase</keyword>
<evidence type="ECO:0000313" key="8">
    <source>
        <dbReference type="EMBL" id="KAJ8598142.1"/>
    </source>
</evidence>
<dbReference type="GO" id="GO:0005737">
    <property type="term" value="C:cytoplasm"/>
    <property type="evidence" value="ECO:0007669"/>
    <property type="project" value="TreeGrafter"/>
</dbReference>
<evidence type="ECO:0000256" key="2">
    <source>
        <dbReference type="ARBA" id="ARBA00008779"/>
    </source>
</evidence>
<keyword evidence="6" id="KW-0106">Calcium</keyword>
<comment type="caution">
    <text evidence="8">The sequence shown here is derived from an EMBL/GenBank/DDBJ whole genome shotgun (WGS) entry which is preliminary data.</text>
</comment>
<proteinExistence type="inferred from homology"/>
<protein>
    <recommendedName>
        <fullName evidence="7">Sulfatase N-terminal domain-containing protein</fullName>
    </recommendedName>
</protein>
<dbReference type="GO" id="GO:0046872">
    <property type="term" value="F:metal ion binding"/>
    <property type="evidence" value="ECO:0007669"/>
    <property type="project" value="UniProtKB-KW"/>
</dbReference>